<dbReference type="KEGG" id="acg:AWM71_00270"/>
<dbReference type="FunFam" id="1.10.600.10:FF:000001">
    <property type="entry name" value="Geranylgeranyl diphosphate synthase"/>
    <property type="match status" value="1"/>
</dbReference>
<evidence type="ECO:0000256" key="4">
    <source>
        <dbReference type="ARBA" id="ARBA00015100"/>
    </source>
</evidence>
<evidence type="ECO:0000256" key="5">
    <source>
        <dbReference type="ARBA" id="ARBA00022679"/>
    </source>
</evidence>
<evidence type="ECO:0000256" key="3">
    <source>
        <dbReference type="ARBA" id="ARBA00012439"/>
    </source>
</evidence>
<reference evidence="13 14" key="1">
    <citation type="submission" date="2017-12" db="EMBL/GenBank/DDBJ databases">
        <title>Phylogenetic diversity of female urinary microbiome.</title>
        <authorList>
            <person name="Thomas-White K."/>
            <person name="Wolfe A.J."/>
        </authorList>
    </citation>
    <scope>NUCLEOTIDE SEQUENCE [LARGE SCALE GENOMIC DNA]</scope>
    <source>
        <strain evidence="13 14">UMB0844</strain>
    </source>
</reference>
<evidence type="ECO:0000256" key="8">
    <source>
        <dbReference type="ARBA" id="ARBA00023229"/>
    </source>
</evidence>
<dbReference type="Gene3D" id="1.10.600.10">
    <property type="entry name" value="Farnesyl Diphosphate Synthase"/>
    <property type="match status" value="1"/>
</dbReference>
<dbReference type="GO" id="GO:0046872">
    <property type="term" value="F:metal ion binding"/>
    <property type="evidence" value="ECO:0007669"/>
    <property type="project" value="UniProtKB-KW"/>
</dbReference>
<dbReference type="PANTHER" id="PTHR43281">
    <property type="entry name" value="FARNESYL DIPHOSPHATE SYNTHASE"/>
    <property type="match status" value="1"/>
</dbReference>
<dbReference type="GO" id="GO:0016114">
    <property type="term" value="P:terpenoid biosynthetic process"/>
    <property type="evidence" value="ECO:0007669"/>
    <property type="project" value="UniProtKB-ARBA"/>
</dbReference>
<dbReference type="NCBIfam" id="NF045485">
    <property type="entry name" value="FPPsyn"/>
    <property type="match status" value="1"/>
</dbReference>
<dbReference type="SFLD" id="SFLDS00005">
    <property type="entry name" value="Isoprenoid_Synthase_Type_I"/>
    <property type="match status" value="1"/>
</dbReference>
<gene>
    <name evidence="13" type="ORF">CYJ27_06915</name>
</gene>
<evidence type="ECO:0000256" key="6">
    <source>
        <dbReference type="ARBA" id="ARBA00022723"/>
    </source>
</evidence>
<keyword evidence="5 12" id="KW-0808">Transferase</keyword>
<keyword evidence="14" id="KW-1185">Reference proteome</keyword>
<evidence type="ECO:0000256" key="10">
    <source>
        <dbReference type="ARBA" id="ARBA00032873"/>
    </source>
</evidence>
<dbReference type="Pfam" id="PF00348">
    <property type="entry name" value="polyprenyl_synt"/>
    <property type="match status" value="1"/>
</dbReference>
<proteinExistence type="inferred from homology"/>
<evidence type="ECO:0000256" key="12">
    <source>
        <dbReference type="RuleBase" id="RU004466"/>
    </source>
</evidence>
<comment type="cofactor">
    <cofactor evidence="1">
        <name>Mg(2+)</name>
        <dbReference type="ChEBI" id="CHEBI:18420"/>
    </cofactor>
</comment>
<sequence length="302" mass="33371">MHLQAFMKEELPSLREALLAPFHSQMTKLEEAMLYSLNGGGKSLRPLLVLAVLKTFGYPTHKGYPAACAVEYLHTYSLIHDDLPAMDNDDYRRGKLTNHKQFDEATAILAGDALQTLAFFALTKLTDDYPAQLGLQLVGLLAQASGKEGMVEGQMQDMLSEHENLQLDQLKALHAKKTGALLHFAIVSGGLLSQVDEETMAILSTFAKHYGIGYQIQNDLQEVLWTDEERGKKSKGDASHEKNTYPSLLGTPGALEALEKERGACLTQLCRLKEKHPTCQIELLQDFVAYLQMDHGKGGQDG</sequence>
<dbReference type="AlphaFoldDB" id="A0A0X8F759"/>
<name>A0A0X8F759_9LACT</name>
<dbReference type="InterPro" id="IPR033749">
    <property type="entry name" value="Polyprenyl_synt_CS"/>
</dbReference>
<dbReference type="SFLD" id="SFLDG01017">
    <property type="entry name" value="Polyprenyl_Transferase_Like"/>
    <property type="match status" value="1"/>
</dbReference>
<dbReference type="InterPro" id="IPR000092">
    <property type="entry name" value="Polyprenyl_synt"/>
</dbReference>
<evidence type="ECO:0000256" key="9">
    <source>
        <dbReference type="ARBA" id="ARBA00032380"/>
    </source>
</evidence>
<dbReference type="CDD" id="cd00685">
    <property type="entry name" value="Trans_IPPS_HT"/>
    <property type="match status" value="1"/>
</dbReference>
<keyword evidence="7" id="KW-0460">Magnesium</keyword>
<keyword evidence="6" id="KW-0479">Metal-binding</keyword>
<dbReference type="PANTHER" id="PTHR43281:SF1">
    <property type="entry name" value="FARNESYL DIPHOSPHATE SYNTHASE"/>
    <property type="match status" value="1"/>
</dbReference>
<dbReference type="InterPro" id="IPR008949">
    <property type="entry name" value="Isoprenoid_synthase_dom_sf"/>
</dbReference>
<comment type="catalytic activity">
    <reaction evidence="11">
        <text>isopentenyl diphosphate + (2E)-geranyl diphosphate = (2E,6E)-farnesyl diphosphate + diphosphate</text>
        <dbReference type="Rhea" id="RHEA:19361"/>
        <dbReference type="ChEBI" id="CHEBI:33019"/>
        <dbReference type="ChEBI" id="CHEBI:58057"/>
        <dbReference type="ChEBI" id="CHEBI:128769"/>
        <dbReference type="ChEBI" id="CHEBI:175763"/>
        <dbReference type="EC" id="2.5.1.10"/>
    </reaction>
</comment>
<evidence type="ECO:0000256" key="11">
    <source>
        <dbReference type="ARBA" id="ARBA00049399"/>
    </source>
</evidence>
<evidence type="ECO:0000256" key="2">
    <source>
        <dbReference type="ARBA" id="ARBA00006706"/>
    </source>
</evidence>
<dbReference type="RefSeq" id="WP_060776135.1">
    <property type="nucleotide sequence ID" value="NZ_CP014159.1"/>
</dbReference>
<dbReference type="InterPro" id="IPR053378">
    <property type="entry name" value="Prenyl_diphosphate_synthase"/>
</dbReference>
<comment type="similarity">
    <text evidence="2 12">Belongs to the FPP/GGPP synthase family.</text>
</comment>
<dbReference type="EMBL" id="PKGZ01000006">
    <property type="protein sequence ID" value="PKY90983.1"/>
    <property type="molecule type" value="Genomic_DNA"/>
</dbReference>
<accession>A0A0X8F759</accession>
<dbReference type="SUPFAM" id="SSF48576">
    <property type="entry name" value="Terpenoid synthases"/>
    <property type="match status" value="1"/>
</dbReference>
<evidence type="ECO:0000256" key="1">
    <source>
        <dbReference type="ARBA" id="ARBA00001946"/>
    </source>
</evidence>
<dbReference type="GO" id="GO:0005737">
    <property type="term" value="C:cytoplasm"/>
    <property type="evidence" value="ECO:0007669"/>
    <property type="project" value="UniProtKB-ARBA"/>
</dbReference>
<evidence type="ECO:0000256" key="7">
    <source>
        <dbReference type="ARBA" id="ARBA00022842"/>
    </source>
</evidence>
<dbReference type="PROSITE" id="PS00723">
    <property type="entry name" value="POLYPRENYL_SYNTHASE_1"/>
    <property type="match status" value="1"/>
</dbReference>
<dbReference type="EC" id="2.5.1.10" evidence="3"/>
<dbReference type="Proteomes" id="UP000234775">
    <property type="component" value="Unassembled WGS sequence"/>
</dbReference>
<protein>
    <recommendedName>
        <fullName evidence="4">Farnesyl diphosphate synthase</fullName>
        <ecNumber evidence="3">2.5.1.10</ecNumber>
    </recommendedName>
    <alternativeName>
        <fullName evidence="10">(2E,6E)-farnesyl diphosphate synthase</fullName>
    </alternativeName>
    <alternativeName>
        <fullName evidence="9">Geranyltranstransferase</fullName>
    </alternativeName>
</protein>
<organism evidence="13 14">
    <name type="scientific">Aerococcus christensenii</name>
    <dbReference type="NCBI Taxonomy" id="87541"/>
    <lineage>
        <taxon>Bacteria</taxon>
        <taxon>Bacillati</taxon>
        <taxon>Bacillota</taxon>
        <taxon>Bacilli</taxon>
        <taxon>Lactobacillales</taxon>
        <taxon>Aerococcaceae</taxon>
        <taxon>Aerococcus</taxon>
    </lineage>
</organism>
<keyword evidence="8" id="KW-0414">Isoprene biosynthesis</keyword>
<comment type="caution">
    <text evidence="13">The sequence shown here is derived from an EMBL/GenBank/DDBJ whole genome shotgun (WGS) entry which is preliminary data.</text>
</comment>
<evidence type="ECO:0000313" key="14">
    <source>
        <dbReference type="Proteomes" id="UP000234775"/>
    </source>
</evidence>
<dbReference type="GO" id="GO:0004337">
    <property type="term" value="F:(2E,6E)-farnesyl diphosphate synthase activity"/>
    <property type="evidence" value="ECO:0007669"/>
    <property type="project" value="UniProtKB-EC"/>
</dbReference>
<evidence type="ECO:0000313" key="13">
    <source>
        <dbReference type="EMBL" id="PKY90983.1"/>
    </source>
</evidence>